<accession>A0A4R0R2I3</accession>
<feature type="chain" id="PRO_5020777899" evidence="2">
    <location>
        <begin position="21"/>
        <end position="167"/>
    </location>
</feature>
<evidence type="ECO:0000313" key="3">
    <source>
        <dbReference type="EMBL" id="TCD61271.1"/>
    </source>
</evidence>
<keyword evidence="2" id="KW-0732">Signal</keyword>
<feature type="compositionally biased region" description="Basic and acidic residues" evidence="1">
    <location>
        <begin position="124"/>
        <end position="133"/>
    </location>
</feature>
<dbReference type="Proteomes" id="UP000292702">
    <property type="component" value="Unassembled WGS sequence"/>
</dbReference>
<sequence length="167" mass="17498">MRLATVLGCLFALAASSATAVPLHSSYARGYDENTVAARDLNLVVRDVLQAIHARELADSDVHTPGSSAVLSNVRRDRPASPNGWKLDKRSPPETEAPSPPPQPHSGLLAPVAGERPPSPAREQTWKANEHVKAPQGHTLRKGGGGDGAAALCGADEEVNVKDPPNA</sequence>
<comment type="caution">
    <text evidence="3">The sequence shown here is derived from an EMBL/GenBank/DDBJ whole genome shotgun (WGS) entry which is preliminary data.</text>
</comment>
<protein>
    <submittedName>
        <fullName evidence="3">Uncharacterized protein</fullName>
    </submittedName>
</protein>
<evidence type="ECO:0000256" key="1">
    <source>
        <dbReference type="SAM" id="MobiDB-lite"/>
    </source>
</evidence>
<organism evidence="3 4">
    <name type="scientific">Steccherinum ochraceum</name>
    <dbReference type="NCBI Taxonomy" id="92696"/>
    <lineage>
        <taxon>Eukaryota</taxon>
        <taxon>Fungi</taxon>
        <taxon>Dikarya</taxon>
        <taxon>Basidiomycota</taxon>
        <taxon>Agaricomycotina</taxon>
        <taxon>Agaricomycetes</taxon>
        <taxon>Polyporales</taxon>
        <taxon>Steccherinaceae</taxon>
        <taxon>Steccherinum</taxon>
    </lineage>
</organism>
<feature type="signal peptide" evidence="2">
    <location>
        <begin position="1"/>
        <end position="20"/>
    </location>
</feature>
<evidence type="ECO:0000313" key="4">
    <source>
        <dbReference type="Proteomes" id="UP000292702"/>
    </source>
</evidence>
<keyword evidence="4" id="KW-1185">Reference proteome</keyword>
<name>A0A4R0R2I3_9APHY</name>
<reference evidence="3 4" key="1">
    <citation type="submission" date="2018-11" db="EMBL/GenBank/DDBJ databases">
        <title>Genome assembly of Steccherinum ochraceum LE-BIN_3174, the white-rot fungus of the Steccherinaceae family (The Residual Polyporoid clade, Polyporales, Basidiomycota).</title>
        <authorList>
            <person name="Fedorova T.V."/>
            <person name="Glazunova O.A."/>
            <person name="Landesman E.O."/>
            <person name="Moiseenko K.V."/>
            <person name="Psurtseva N.V."/>
            <person name="Savinova O.S."/>
            <person name="Shakhova N.V."/>
            <person name="Tyazhelova T.V."/>
            <person name="Vasina D.V."/>
        </authorList>
    </citation>
    <scope>NUCLEOTIDE SEQUENCE [LARGE SCALE GENOMIC DNA]</scope>
    <source>
        <strain evidence="3 4">LE-BIN_3174</strain>
    </source>
</reference>
<gene>
    <name evidence="3" type="ORF">EIP91_008687</name>
</gene>
<feature type="region of interest" description="Disordered" evidence="1">
    <location>
        <begin position="61"/>
        <end position="167"/>
    </location>
</feature>
<proteinExistence type="predicted"/>
<dbReference type="EMBL" id="RWJN01000485">
    <property type="protein sequence ID" value="TCD61271.1"/>
    <property type="molecule type" value="Genomic_DNA"/>
</dbReference>
<dbReference type="AlphaFoldDB" id="A0A4R0R2I3"/>
<evidence type="ECO:0000256" key="2">
    <source>
        <dbReference type="SAM" id="SignalP"/>
    </source>
</evidence>